<protein>
    <submittedName>
        <fullName evidence="1">Uncharacterized protein</fullName>
    </submittedName>
</protein>
<gene>
    <name evidence="1" type="ORF">MRATA1EN1_LOCUS13470</name>
</gene>
<dbReference type="Proteomes" id="UP001176941">
    <property type="component" value="Chromosome 23"/>
</dbReference>
<reference evidence="1" key="1">
    <citation type="submission" date="2023-04" db="EMBL/GenBank/DDBJ databases">
        <authorList>
            <consortium name="ELIXIR-Norway"/>
        </authorList>
    </citation>
    <scope>NUCLEOTIDE SEQUENCE [LARGE SCALE GENOMIC DNA]</scope>
</reference>
<accession>A0ABN8YVP8</accession>
<proteinExistence type="predicted"/>
<evidence type="ECO:0000313" key="2">
    <source>
        <dbReference type="Proteomes" id="UP001176941"/>
    </source>
</evidence>
<name>A0ABN8YVP8_RANTA</name>
<sequence length="99" mass="10670">MPWTSLCVYKKHPQGSCCPVAPCEPALLTEPPVPDLRQTLVGRGVEVVVVVAQAGCIGYRGYSTRAGAQTCPCLGGLYPNTALAHLTHSRIPRILLWKE</sequence>
<organism evidence="1 2">
    <name type="scientific">Rangifer tarandus platyrhynchus</name>
    <name type="common">Svalbard reindeer</name>
    <dbReference type="NCBI Taxonomy" id="3082113"/>
    <lineage>
        <taxon>Eukaryota</taxon>
        <taxon>Metazoa</taxon>
        <taxon>Chordata</taxon>
        <taxon>Craniata</taxon>
        <taxon>Vertebrata</taxon>
        <taxon>Euteleostomi</taxon>
        <taxon>Mammalia</taxon>
        <taxon>Eutheria</taxon>
        <taxon>Laurasiatheria</taxon>
        <taxon>Artiodactyla</taxon>
        <taxon>Ruminantia</taxon>
        <taxon>Pecora</taxon>
        <taxon>Cervidae</taxon>
        <taxon>Odocoileinae</taxon>
        <taxon>Rangifer</taxon>
    </lineage>
</organism>
<dbReference type="EMBL" id="OX459959">
    <property type="protein sequence ID" value="CAI9164508.1"/>
    <property type="molecule type" value="Genomic_DNA"/>
</dbReference>
<keyword evidence="2" id="KW-1185">Reference proteome</keyword>
<evidence type="ECO:0000313" key="1">
    <source>
        <dbReference type="EMBL" id="CAI9164508.1"/>
    </source>
</evidence>